<dbReference type="RefSeq" id="XP_005760047.1">
    <property type="nucleotide sequence ID" value="XM_005759990.1"/>
</dbReference>
<dbReference type="AlphaFoldDB" id="A0A0D3I8N3"/>
<evidence type="ECO:0000259" key="2">
    <source>
        <dbReference type="PROSITE" id="PS50102"/>
    </source>
</evidence>
<organism evidence="3 4">
    <name type="scientific">Emiliania huxleyi (strain CCMP1516)</name>
    <dbReference type="NCBI Taxonomy" id="280463"/>
    <lineage>
        <taxon>Eukaryota</taxon>
        <taxon>Haptista</taxon>
        <taxon>Haptophyta</taxon>
        <taxon>Prymnesiophyceae</taxon>
        <taxon>Isochrysidales</taxon>
        <taxon>Noelaerhabdaceae</taxon>
        <taxon>Emiliania</taxon>
    </lineage>
</organism>
<dbReference type="KEGG" id="ehx:EMIHUDRAFT_258546"/>
<dbReference type="SUPFAM" id="SSF54928">
    <property type="entry name" value="RNA-binding domain, RBD"/>
    <property type="match status" value="1"/>
</dbReference>
<evidence type="ECO:0000256" key="1">
    <source>
        <dbReference type="PROSITE-ProRule" id="PRU00176"/>
    </source>
</evidence>
<accession>A0A0D3I8N3</accession>
<proteinExistence type="predicted"/>
<dbReference type="SMART" id="SM00360">
    <property type="entry name" value="RRM"/>
    <property type="match status" value="1"/>
</dbReference>
<dbReference type="GO" id="GO:0003723">
    <property type="term" value="F:RNA binding"/>
    <property type="evidence" value="ECO:0007669"/>
    <property type="project" value="UniProtKB-UniRule"/>
</dbReference>
<dbReference type="Pfam" id="PF00076">
    <property type="entry name" value="RRM_1"/>
    <property type="match status" value="1"/>
</dbReference>
<keyword evidence="4" id="KW-1185">Reference proteome</keyword>
<protein>
    <recommendedName>
        <fullName evidence="2">RRM domain-containing protein</fullName>
    </recommendedName>
</protein>
<name>A0A0D3I8N3_EMIH1</name>
<dbReference type="EnsemblProtists" id="EOD07618">
    <property type="protein sequence ID" value="EOD07618"/>
    <property type="gene ID" value="EMIHUDRAFT_258546"/>
</dbReference>
<evidence type="ECO:0000313" key="3">
    <source>
        <dbReference type="EnsemblProtists" id="EOD07618"/>
    </source>
</evidence>
<feature type="domain" description="RRM" evidence="2">
    <location>
        <begin position="5"/>
        <end position="74"/>
    </location>
</feature>
<dbReference type="InterPro" id="IPR000504">
    <property type="entry name" value="RRM_dom"/>
</dbReference>
<keyword evidence="1" id="KW-0694">RNA-binding</keyword>
<evidence type="ECO:0000313" key="4">
    <source>
        <dbReference type="Proteomes" id="UP000013827"/>
    </source>
</evidence>
<sequence length="171" mass="18364">MADSCTVLVENLPADASREDLSTYFAFHGHVEKVLLDGTTALITFESGASARSALLFDGGRFSSQTLAAESSYGNGQDDLFVPVSLFGGAPPGASPLLYHSCEGQPRDSARQVNLTARSGFGPQAGAQRHAARRPPEARRRLFLRPHSGKIPPRSGAQRMRALRSNVAIWQ</sequence>
<dbReference type="InterPro" id="IPR035979">
    <property type="entry name" value="RBD_domain_sf"/>
</dbReference>
<dbReference type="Proteomes" id="UP000013827">
    <property type="component" value="Unassembled WGS sequence"/>
</dbReference>
<dbReference type="PROSITE" id="PS50102">
    <property type="entry name" value="RRM"/>
    <property type="match status" value="1"/>
</dbReference>
<dbReference type="HOGENOM" id="CLU_1565800_0_0_1"/>
<reference evidence="3" key="2">
    <citation type="submission" date="2024-10" db="UniProtKB">
        <authorList>
            <consortium name="EnsemblProtists"/>
        </authorList>
    </citation>
    <scope>IDENTIFICATION</scope>
</reference>
<dbReference type="Gene3D" id="3.30.70.330">
    <property type="match status" value="1"/>
</dbReference>
<dbReference type="PaxDb" id="2903-EOD07618"/>
<reference evidence="4" key="1">
    <citation type="journal article" date="2013" name="Nature">
        <title>Pan genome of the phytoplankton Emiliania underpins its global distribution.</title>
        <authorList>
            <person name="Read B.A."/>
            <person name="Kegel J."/>
            <person name="Klute M.J."/>
            <person name="Kuo A."/>
            <person name="Lefebvre S.C."/>
            <person name="Maumus F."/>
            <person name="Mayer C."/>
            <person name="Miller J."/>
            <person name="Monier A."/>
            <person name="Salamov A."/>
            <person name="Young J."/>
            <person name="Aguilar M."/>
            <person name="Claverie J.M."/>
            <person name="Frickenhaus S."/>
            <person name="Gonzalez K."/>
            <person name="Herman E.K."/>
            <person name="Lin Y.C."/>
            <person name="Napier J."/>
            <person name="Ogata H."/>
            <person name="Sarno A.F."/>
            <person name="Shmutz J."/>
            <person name="Schroeder D."/>
            <person name="de Vargas C."/>
            <person name="Verret F."/>
            <person name="von Dassow P."/>
            <person name="Valentin K."/>
            <person name="Van de Peer Y."/>
            <person name="Wheeler G."/>
            <person name="Dacks J.B."/>
            <person name="Delwiche C.F."/>
            <person name="Dyhrman S.T."/>
            <person name="Glockner G."/>
            <person name="John U."/>
            <person name="Richards T."/>
            <person name="Worden A.Z."/>
            <person name="Zhang X."/>
            <person name="Grigoriev I.V."/>
            <person name="Allen A.E."/>
            <person name="Bidle K."/>
            <person name="Borodovsky M."/>
            <person name="Bowler C."/>
            <person name="Brownlee C."/>
            <person name="Cock J.M."/>
            <person name="Elias M."/>
            <person name="Gladyshev V.N."/>
            <person name="Groth M."/>
            <person name="Guda C."/>
            <person name="Hadaegh A."/>
            <person name="Iglesias-Rodriguez M.D."/>
            <person name="Jenkins J."/>
            <person name="Jones B.M."/>
            <person name="Lawson T."/>
            <person name="Leese F."/>
            <person name="Lindquist E."/>
            <person name="Lobanov A."/>
            <person name="Lomsadze A."/>
            <person name="Malik S.B."/>
            <person name="Marsh M.E."/>
            <person name="Mackinder L."/>
            <person name="Mock T."/>
            <person name="Mueller-Roeber B."/>
            <person name="Pagarete A."/>
            <person name="Parker M."/>
            <person name="Probert I."/>
            <person name="Quesneville H."/>
            <person name="Raines C."/>
            <person name="Rensing S.A."/>
            <person name="Riano-Pachon D.M."/>
            <person name="Richier S."/>
            <person name="Rokitta S."/>
            <person name="Shiraiwa Y."/>
            <person name="Soanes D.M."/>
            <person name="van der Giezen M."/>
            <person name="Wahlund T.M."/>
            <person name="Williams B."/>
            <person name="Wilson W."/>
            <person name="Wolfe G."/>
            <person name="Wurch L.L."/>
        </authorList>
    </citation>
    <scope>NUCLEOTIDE SEQUENCE</scope>
</reference>
<dbReference type="GeneID" id="17253769"/>
<dbReference type="InterPro" id="IPR012677">
    <property type="entry name" value="Nucleotide-bd_a/b_plait_sf"/>
</dbReference>